<dbReference type="EMBL" id="LN890987">
    <property type="protein sequence ID" value="CUS12659.1"/>
    <property type="molecule type" value="Genomic_DNA"/>
</dbReference>
<keyword evidence="4" id="KW-1185">Reference proteome</keyword>
<reference evidence="3" key="1">
    <citation type="submission" date="2015-10" db="EMBL/GenBank/DDBJ databases">
        <authorList>
            <person name="Regsiter A."/>
            <person name="william w."/>
        </authorList>
    </citation>
    <scope>NUCLEOTIDE SEQUENCE</scope>
    <source>
        <strain evidence="3">Montdore</strain>
    </source>
</reference>
<feature type="domain" description="F-box" evidence="2">
    <location>
        <begin position="17"/>
        <end position="70"/>
    </location>
</feature>
<dbReference type="InterPro" id="IPR001810">
    <property type="entry name" value="F-box_dom"/>
</dbReference>
<dbReference type="SUPFAM" id="SSF81383">
    <property type="entry name" value="F-box domain"/>
    <property type="match status" value="1"/>
</dbReference>
<dbReference type="Proteomes" id="UP001412239">
    <property type="component" value="Unassembled WGS sequence"/>
</dbReference>
<proteinExistence type="predicted"/>
<dbReference type="PROSITE" id="PS50181">
    <property type="entry name" value="FBOX"/>
    <property type="match status" value="1"/>
</dbReference>
<accession>A0A292PYM0</accession>
<evidence type="ECO:0000259" key="2">
    <source>
        <dbReference type="PROSITE" id="PS50181"/>
    </source>
</evidence>
<protein>
    <recommendedName>
        <fullName evidence="2">F-box domain-containing protein</fullName>
    </recommendedName>
</protein>
<gene>
    <name evidence="3" type="ORF">GSTUAT00003271001</name>
</gene>
<sequence>MNRNPYNPHSRSSPSEDSLLCTLPTEISEQIYRSLPYGDLTRLARVNRALYTSVQSPLYRHAKVTSFERLTLFIRTLNEVACYDKSGQGAVSKHVVTLYLTIDPNASESESPSHKRPTAVILSRMIGALGRYCQDVRITLRISNGSCNAQPLTSFGQETFPRVSTLILEVGVPSISPSSASVPPARTSYSQVIPTRRPVLQSWGRLGSSCNPNPKFWSGIFNGSSFPDLREVEVLHDPGSPASQWAKHVEFGEEDLKGLGKVTRLVVNSAPELNDSVLMGALTRAECLKRLELRSIVGLSYEALSVLLPLALPNLTHFTLHIPSNHRSARQARDQLESYQPLAPTGEENPLPVHLCPLLRVYGRNLQYLEVHAPYLCRDLFLHESEKSRLDEEGVRTDLGGVGGAMRFSHNGDPFLIDRIALEHTIRQVRKQNGERAFREAVQLNLKEQLSMNKTRDINSAGAVSTAEYEEEQKKLKRTRTIKEQGWRRLMRFREGMCRDGESWEEIGILARLEEENVKWTCINDATNLRATYVNGIGGEYQLRADSPDPAEPSRAFGRVNTRTFMSGHDYNDDLAGGEDGNIASGDDVDGHSI</sequence>
<evidence type="ECO:0000256" key="1">
    <source>
        <dbReference type="SAM" id="MobiDB-lite"/>
    </source>
</evidence>
<dbReference type="Pfam" id="PF12937">
    <property type="entry name" value="F-box-like"/>
    <property type="match status" value="1"/>
</dbReference>
<evidence type="ECO:0000313" key="3">
    <source>
        <dbReference type="EMBL" id="CUS12659.1"/>
    </source>
</evidence>
<evidence type="ECO:0000313" key="4">
    <source>
        <dbReference type="Proteomes" id="UP001412239"/>
    </source>
</evidence>
<name>A0A292PYM0_9PEZI</name>
<dbReference type="InterPro" id="IPR036047">
    <property type="entry name" value="F-box-like_dom_sf"/>
</dbReference>
<feature type="region of interest" description="Disordered" evidence="1">
    <location>
        <begin position="571"/>
        <end position="594"/>
    </location>
</feature>
<organism evidence="3 4">
    <name type="scientific">Tuber aestivum</name>
    <name type="common">summer truffle</name>
    <dbReference type="NCBI Taxonomy" id="59557"/>
    <lineage>
        <taxon>Eukaryota</taxon>
        <taxon>Fungi</taxon>
        <taxon>Dikarya</taxon>
        <taxon>Ascomycota</taxon>
        <taxon>Pezizomycotina</taxon>
        <taxon>Pezizomycetes</taxon>
        <taxon>Pezizales</taxon>
        <taxon>Tuberaceae</taxon>
        <taxon>Tuber</taxon>
    </lineage>
</organism>
<dbReference type="AlphaFoldDB" id="A0A292PYM0"/>